<organism evidence="3">
    <name type="scientific">Sinorhizobium medicae</name>
    <dbReference type="NCBI Taxonomy" id="110321"/>
    <lineage>
        <taxon>Bacteria</taxon>
        <taxon>Pseudomonadati</taxon>
        <taxon>Pseudomonadota</taxon>
        <taxon>Alphaproteobacteria</taxon>
        <taxon>Hyphomicrobiales</taxon>
        <taxon>Rhizobiaceae</taxon>
        <taxon>Sinorhizobium/Ensifer group</taxon>
        <taxon>Sinorhizobium</taxon>
    </lineage>
</organism>
<dbReference type="EMBL" id="WISB01000149">
    <property type="protein sequence ID" value="MQW72313.1"/>
    <property type="molecule type" value="Genomic_DNA"/>
</dbReference>
<dbReference type="Gene3D" id="1.10.287.70">
    <property type="match status" value="1"/>
</dbReference>
<dbReference type="Pfam" id="PF07885">
    <property type="entry name" value="Ion_trans_2"/>
    <property type="match status" value="1"/>
</dbReference>
<proteinExistence type="predicted"/>
<keyword evidence="1" id="KW-1133">Transmembrane helix</keyword>
<evidence type="ECO:0000256" key="1">
    <source>
        <dbReference type="SAM" id="Phobius"/>
    </source>
</evidence>
<reference evidence="3" key="1">
    <citation type="journal article" date="2013" name="Genome Biol.">
        <title>Comparative genomics of the core and accessory genomes of 48 Sinorhizobium strains comprising five genospecies.</title>
        <authorList>
            <person name="Sugawara M."/>
            <person name="Epstein B."/>
            <person name="Badgley B.D."/>
            <person name="Unno T."/>
            <person name="Xu L."/>
            <person name="Reese J."/>
            <person name="Gyaneshwar P."/>
            <person name="Denny R."/>
            <person name="Mudge J."/>
            <person name="Bharti A.K."/>
            <person name="Farmer A.D."/>
            <person name="May G.D."/>
            <person name="Woodward J.E."/>
            <person name="Medigue C."/>
            <person name="Vallenet D."/>
            <person name="Lajus A."/>
            <person name="Rouy Z."/>
            <person name="Martinez-Vaz B."/>
            <person name="Tiffin P."/>
            <person name="Young N.D."/>
            <person name="Sadowsky M.J."/>
        </authorList>
    </citation>
    <scope>NUCLEOTIDE SEQUENCE</scope>
    <source>
        <strain evidence="3">M1</strain>
    </source>
</reference>
<accession>A0A6G1WRM5</accession>
<keyword evidence="3" id="KW-0406">Ion transport</keyword>
<dbReference type="InterPro" id="IPR013099">
    <property type="entry name" value="K_chnl_dom"/>
</dbReference>
<feature type="domain" description="Potassium channel" evidence="2">
    <location>
        <begin position="72"/>
        <end position="142"/>
    </location>
</feature>
<name>A0A6G1WRM5_9HYPH</name>
<keyword evidence="1" id="KW-0812">Transmembrane</keyword>
<keyword evidence="3" id="KW-0407">Ion channel</keyword>
<keyword evidence="1" id="KW-0472">Membrane</keyword>
<protein>
    <submittedName>
        <fullName evidence="3">Two pore domain potassium channel family protein</fullName>
    </submittedName>
</protein>
<dbReference type="AlphaFoldDB" id="A0A6G1WRM5"/>
<feature type="transmembrane region" description="Helical" evidence="1">
    <location>
        <begin position="21"/>
        <end position="42"/>
    </location>
</feature>
<gene>
    <name evidence="3" type="ORF">GHJ91_25090</name>
</gene>
<evidence type="ECO:0000259" key="2">
    <source>
        <dbReference type="Pfam" id="PF07885"/>
    </source>
</evidence>
<feature type="transmembrane region" description="Helical" evidence="1">
    <location>
        <begin position="119"/>
        <end position="140"/>
    </location>
</feature>
<evidence type="ECO:0000313" key="3">
    <source>
        <dbReference type="EMBL" id="MQW72313.1"/>
    </source>
</evidence>
<feature type="transmembrane region" description="Helical" evidence="1">
    <location>
        <begin position="54"/>
        <end position="83"/>
    </location>
</feature>
<dbReference type="GO" id="GO:0034220">
    <property type="term" value="P:monoatomic ion transmembrane transport"/>
    <property type="evidence" value="ECO:0007669"/>
    <property type="project" value="UniProtKB-KW"/>
</dbReference>
<dbReference type="SUPFAM" id="SSF81324">
    <property type="entry name" value="Voltage-gated potassium channels"/>
    <property type="match status" value="1"/>
</dbReference>
<comment type="caution">
    <text evidence="3">The sequence shown here is derived from an EMBL/GenBank/DDBJ whole genome shotgun (WGS) entry which is preliminary data.</text>
</comment>
<keyword evidence="3" id="KW-0813">Transport</keyword>
<sequence>MTWHLLPKGRTKMLHQIVTATGVLLTTIFIHGVAVMLLFRIGRGPLTDTGKLPAYMRLGVSCFFVTGFVIAHIIEIIVWATAYRLAGELHNFEEAVYFSAITFATIGYGDITLSPEWRLASAIEGVNGILLFGWTTAFLFKVSEIWFSRRAAQLDVAQP</sequence>